<name>A0ABU6KDM9_9BACI</name>
<evidence type="ECO:0000259" key="3">
    <source>
        <dbReference type="Pfam" id="PF02678"/>
    </source>
</evidence>
<sequence>MSKIYHRAVSSVRKVYLQQNSPIHTAGFVLEPGEWQRTDPFLIMAHDVMKKGVFGVHPHRGFETVTYMIDGKLNHYDSKSGEGVLYPGDAQWVTTGKGVEHLEDAAPGEIVHLLQLWVNLPAKDKMTTPRYQDLRKDEMPKKIENGVSTKVFSGTFNGLTAPTLNYAQVTMVEFKIKAGSHTIGEIPGSYNGFLYILKGAGTFGVDNTPAKEMDVLWLTSNKDAEASTVSIQATEDMHVMLYAGEPLGEPVVTRGPFVMNTEEEILKAFVDYRNGTFLD</sequence>
<accession>A0ABU6KDM9</accession>
<dbReference type="InterPro" id="IPR003829">
    <property type="entry name" value="Pirin_N_dom"/>
</dbReference>
<dbReference type="Proteomes" id="UP001335737">
    <property type="component" value="Unassembled WGS sequence"/>
</dbReference>
<dbReference type="Gene3D" id="2.60.120.10">
    <property type="entry name" value="Jelly Rolls"/>
    <property type="match status" value="2"/>
</dbReference>
<keyword evidence="6" id="KW-1185">Reference proteome</keyword>
<dbReference type="PANTHER" id="PTHR13903">
    <property type="entry name" value="PIRIN-RELATED"/>
    <property type="match status" value="1"/>
</dbReference>
<evidence type="ECO:0000259" key="4">
    <source>
        <dbReference type="Pfam" id="PF05726"/>
    </source>
</evidence>
<evidence type="ECO:0000313" key="5">
    <source>
        <dbReference type="EMBL" id="MEC5423241.1"/>
    </source>
</evidence>
<feature type="domain" description="Pirin C-terminal" evidence="4">
    <location>
        <begin position="171"/>
        <end position="277"/>
    </location>
</feature>
<evidence type="ECO:0000256" key="1">
    <source>
        <dbReference type="ARBA" id="ARBA00008416"/>
    </source>
</evidence>
<dbReference type="EMBL" id="JARZFX010000002">
    <property type="protein sequence ID" value="MEC5423241.1"/>
    <property type="molecule type" value="Genomic_DNA"/>
</dbReference>
<dbReference type="PIRSF" id="PIRSF006232">
    <property type="entry name" value="Pirin"/>
    <property type="match status" value="1"/>
</dbReference>
<dbReference type="CDD" id="cd02909">
    <property type="entry name" value="cupin_pirin_N"/>
    <property type="match status" value="1"/>
</dbReference>
<proteinExistence type="inferred from homology"/>
<protein>
    <submittedName>
        <fullName evidence="5">Pirin family protein</fullName>
    </submittedName>
</protein>
<dbReference type="CDD" id="cd02247">
    <property type="entry name" value="cupin_pirin_C"/>
    <property type="match status" value="1"/>
</dbReference>
<organism evidence="5 6">
    <name type="scientific">Virgibacillus tibetensis</name>
    <dbReference type="NCBI Taxonomy" id="3042313"/>
    <lineage>
        <taxon>Bacteria</taxon>
        <taxon>Bacillati</taxon>
        <taxon>Bacillota</taxon>
        <taxon>Bacilli</taxon>
        <taxon>Bacillales</taxon>
        <taxon>Bacillaceae</taxon>
        <taxon>Virgibacillus</taxon>
    </lineage>
</organism>
<comment type="caution">
    <text evidence="5">The sequence shown here is derived from an EMBL/GenBank/DDBJ whole genome shotgun (WGS) entry which is preliminary data.</text>
</comment>
<dbReference type="InterPro" id="IPR014710">
    <property type="entry name" value="RmlC-like_jellyroll"/>
</dbReference>
<evidence type="ECO:0000313" key="6">
    <source>
        <dbReference type="Proteomes" id="UP001335737"/>
    </source>
</evidence>
<evidence type="ECO:0000256" key="2">
    <source>
        <dbReference type="RuleBase" id="RU003457"/>
    </source>
</evidence>
<dbReference type="InterPro" id="IPR011051">
    <property type="entry name" value="RmlC_Cupin_sf"/>
</dbReference>
<dbReference type="SUPFAM" id="SSF51182">
    <property type="entry name" value="RmlC-like cupins"/>
    <property type="match status" value="1"/>
</dbReference>
<dbReference type="InterPro" id="IPR012093">
    <property type="entry name" value="Pirin"/>
</dbReference>
<reference evidence="5 6" key="1">
    <citation type="journal article" date="2024" name="Int. J. Syst. Evol. Microbiol.">
        <title>Virgibacillus tibetensis sp. nov., isolated from salt lake on the Tibetan Plateau of China.</title>
        <authorList>
            <person name="Phurbu D."/>
            <person name="Liu Z.-X."/>
            <person name="Wang R."/>
            <person name="Zheng Y.-Y."/>
            <person name="Liu H.-C."/>
            <person name="Zhou Y.-G."/>
            <person name="Yu Y.-J."/>
            <person name="Li A.-H."/>
        </authorList>
    </citation>
    <scope>NUCLEOTIDE SEQUENCE [LARGE SCALE GENOMIC DNA]</scope>
    <source>
        <strain evidence="5 6">C22-A2</strain>
    </source>
</reference>
<gene>
    <name evidence="5" type="ORF">QGM71_06960</name>
</gene>
<dbReference type="Pfam" id="PF02678">
    <property type="entry name" value="Pirin"/>
    <property type="match status" value="1"/>
</dbReference>
<dbReference type="PANTHER" id="PTHR13903:SF8">
    <property type="entry name" value="PIRIN"/>
    <property type="match status" value="1"/>
</dbReference>
<comment type="similarity">
    <text evidence="1 2">Belongs to the pirin family.</text>
</comment>
<dbReference type="Pfam" id="PF05726">
    <property type="entry name" value="Pirin_C"/>
    <property type="match status" value="1"/>
</dbReference>
<feature type="domain" description="Pirin N-terminal" evidence="3">
    <location>
        <begin position="46"/>
        <end position="118"/>
    </location>
</feature>
<dbReference type="InterPro" id="IPR008778">
    <property type="entry name" value="Pirin_C_dom"/>
</dbReference>
<dbReference type="RefSeq" id="WP_327606798.1">
    <property type="nucleotide sequence ID" value="NZ_JARZFX010000002.1"/>
</dbReference>